<gene>
    <name evidence="2" type="ORF">QBC42DRAFT_340098</name>
</gene>
<proteinExistence type="predicted"/>
<reference evidence="2" key="2">
    <citation type="submission" date="2023-06" db="EMBL/GenBank/DDBJ databases">
        <authorList>
            <consortium name="Lawrence Berkeley National Laboratory"/>
            <person name="Mondo S.J."/>
            <person name="Hensen N."/>
            <person name="Bonometti L."/>
            <person name="Westerberg I."/>
            <person name="Brannstrom I.O."/>
            <person name="Guillou S."/>
            <person name="Cros-Aarteil S."/>
            <person name="Calhoun S."/>
            <person name="Haridas S."/>
            <person name="Kuo A."/>
            <person name="Pangilinan J."/>
            <person name="Riley R."/>
            <person name="Labutti K."/>
            <person name="Andreopoulos B."/>
            <person name="Lipzen A."/>
            <person name="Chen C."/>
            <person name="Yanf M."/>
            <person name="Daum C."/>
            <person name="Ng V."/>
            <person name="Clum A."/>
            <person name="Steindorff A."/>
            <person name="Ohm R."/>
            <person name="Martin F."/>
            <person name="Silar P."/>
            <person name="Natvig D."/>
            <person name="Lalanne C."/>
            <person name="Gautier V."/>
            <person name="Ament-Velasquez S.L."/>
            <person name="Kruys A."/>
            <person name="Hutchinson M.I."/>
            <person name="Powell A.J."/>
            <person name="Barry K."/>
            <person name="Miller A.N."/>
            <person name="Grigoriev I.V."/>
            <person name="Debuchy R."/>
            <person name="Gladieux P."/>
            <person name="Thoren M.H."/>
            <person name="Johannesson H."/>
        </authorList>
    </citation>
    <scope>NUCLEOTIDE SEQUENCE</scope>
    <source>
        <strain evidence="2">PSN324</strain>
    </source>
</reference>
<keyword evidence="3" id="KW-1185">Reference proteome</keyword>
<dbReference type="Proteomes" id="UP001321749">
    <property type="component" value="Unassembled WGS sequence"/>
</dbReference>
<evidence type="ECO:0000313" key="2">
    <source>
        <dbReference type="EMBL" id="KAK4459810.1"/>
    </source>
</evidence>
<protein>
    <submittedName>
        <fullName evidence="2">CHAT domain-containing protein</fullName>
    </submittedName>
</protein>
<feature type="domain" description="CHAT" evidence="1">
    <location>
        <begin position="844"/>
        <end position="1005"/>
    </location>
</feature>
<sequence length="1202" mass="132820">MEGQLVSHKVDPAADIASAITAARDQSLLSHFDEALATLDAASDLENISNADLIRLHRAASRILMRRGFPILAKDCLDKAAAIPLLHVSRTEQLALGVQRAYVSVVGCTGEIGSEDDDDAALRDAREHLESLDETMWDETNLEMQHSITRIALRLESILTCDGIPPVLRGLWCLELAKQVINKGRMEDAASRLDEAEGIFQSCGHVWGPLEVRLLRLQHGLTTSNNLLADLVDLMCRHLDAKFPYGVLQTALEVLMVAFHKGDFSTYFKVQEVLHNVCRETGMVKEQMLRELQLLAMLNAGAGDAGKVLELGQSLYRDCLGHEYWMLAYLAGHIVSLSHFQIGNFDESERLALELYNLSCQRSLKSESQAAYHLAFVQSGRASALGASSSMTHQEIVNWLLSTIPADPQLDHQQEELETAADKLCLVATIQFEVSRKSTKDNEALKAEADRSIARARLLASKLPDDDMVRINADCDELMITQLIGAGAKRPTDNTKEWEAVRICDELIAMYQARGPKFKEAIKLMMRGSCHLQMFQKEADLVKGIPFLSAAEQDYLKATAIFESARSLQQVMISCHAVSRVHLLMKSLYPRVVSDETIFTSLEYLESACDRLRRELSALGSLKALRQKQQFVSAKQVCDLYQWAIGISIASQNNQAMWLWSQKRKARSLSDLLGIGVMVPASIRQKIARDESANELYQRLTSLQVALSVSPATEKVYLQQNLEEVEDEMRKHESFKEFVFLRDGIVRGIDDLKALSSETDELQQPTGEKRDVIFVDWVLHRDSIYVLTANSCSPAESCASSLLPIGITQVGKWMRDHFDTAEKRRDCLRRDSLKDPFKPMRQLDLLISPVVAATKPGDLLVFSTTSFLSSLPLHALRVSNNGNHPHERDGIPLIERNPVAYAPNLSITQICLTRSREKVKDEARSSVFFGVLDVEGEARAIYNQMERLASVDSRNRRSFCGERASKKAFATAAAEARLIHYHGHCRFAVDDPLKQCLVLAPEAEPASHKIQPDDGTEGINSNTAAHKATPAGQISAKDPGNAHNLRDVLLKDISDPSSDFDAILLSDSPDTSLDTARSNLTVPDVFNLQLAAPLVVLVGCDSASQTVSVGDESLGLITGLLCAGAASVIGASWPIPSAAGRAFSDAFYENVDAQLSEVDPDTVINLAVALQEAVLSIMDHPNTSAPYYWAGFCLYGSWLFRK</sequence>
<comment type="caution">
    <text evidence="2">The sequence shown here is derived from an EMBL/GenBank/DDBJ whole genome shotgun (WGS) entry which is preliminary data.</text>
</comment>
<evidence type="ECO:0000259" key="1">
    <source>
        <dbReference type="Pfam" id="PF12770"/>
    </source>
</evidence>
<dbReference type="Pfam" id="PF12770">
    <property type="entry name" value="CHAT"/>
    <property type="match status" value="2"/>
</dbReference>
<dbReference type="EMBL" id="MU865027">
    <property type="protein sequence ID" value="KAK4459810.1"/>
    <property type="molecule type" value="Genomic_DNA"/>
</dbReference>
<reference evidence="2" key="1">
    <citation type="journal article" date="2023" name="Mol. Phylogenet. Evol.">
        <title>Genome-scale phylogeny and comparative genomics of the fungal order Sordariales.</title>
        <authorList>
            <person name="Hensen N."/>
            <person name="Bonometti L."/>
            <person name="Westerberg I."/>
            <person name="Brannstrom I.O."/>
            <person name="Guillou S."/>
            <person name="Cros-Aarteil S."/>
            <person name="Calhoun S."/>
            <person name="Haridas S."/>
            <person name="Kuo A."/>
            <person name="Mondo S."/>
            <person name="Pangilinan J."/>
            <person name="Riley R."/>
            <person name="LaButti K."/>
            <person name="Andreopoulos B."/>
            <person name="Lipzen A."/>
            <person name="Chen C."/>
            <person name="Yan M."/>
            <person name="Daum C."/>
            <person name="Ng V."/>
            <person name="Clum A."/>
            <person name="Steindorff A."/>
            <person name="Ohm R.A."/>
            <person name="Martin F."/>
            <person name="Silar P."/>
            <person name="Natvig D.O."/>
            <person name="Lalanne C."/>
            <person name="Gautier V."/>
            <person name="Ament-Velasquez S.L."/>
            <person name="Kruys A."/>
            <person name="Hutchinson M.I."/>
            <person name="Powell A.J."/>
            <person name="Barry K."/>
            <person name="Miller A.N."/>
            <person name="Grigoriev I.V."/>
            <person name="Debuchy R."/>
            <person name="Gladieux P."/>
            <person name="Hiltunen Thoren M."/>
            <person name="Johannesson H."/>
        </authorList>
    </citation>
    <scope>NUCLEOTIDE SEQUENCE</scope>
    <source>
        <strain evidence="2">PSN324</strain>
    </source>
</reference>
<organism evidence="2 3">
    <name type="scientific">Cladorrhinum samala</name>
    <dbReference type="NCBI Taxonomy" id="585594"/>
    <lineage>
        <taxon>Eukaryota</taxon>
        <taxon>Fungi</taxon>
        <taxon>Dikarya</taxon>
        <taxon>Ascomycota</taxon>
        <taxon>Pezizomycotina</taxon>
        <taxon>Sordariomycetes</taxon>
        <taxon>Sordariomycetidae</taxon>
        <taxon>Sordariales</taxon>
        <taxon>Podosporaceae</taxon>
        <taxon>Cladorrhinum</taxon>
    </lineage>
</organism>
<evidence type="ECO:0000313" key="3">
    <source>
        <dbReference type="Proteomes" id="UP001321749"/>
    </source>
</evidence>
<accession>A0AAV9HI70</accession>
<feature type="domain" description="CHAT" evidence="1">
    <location>
        <begin position="1062"/>
        <end position="1197"/>
    </location>
</feature>
<dbReference type="AlphaFoldDB" id="A0AAV9HI70"/>
<name>A0AAV9HI70_9PEZI</name>
<dbReference type="InterPro" id="IPR024983">
    <property type="entry name" value="CHAT_dom"/>
</dbReference>